<keyword evidence="1" id="KW-0812">Transmembrane</keyword>
<reference evidence="2" key="1">
    <citation type="submission" date="2022-04" db="EMBL/GenBank/DDBJ databases">
        <title>Roseomonas acroporae sp. nov., isolated from coral Acropora digitifera.</title>
        <authorList>
            <person name="Sun H."/>
        </authorList>
    </citation>
    <scope>NUCLEOTIDE SEQUENCE</scope>
    <source>
        <strain evidence="2">NAR14</strain>
    </source>
</reference>
<dbReference type="Proteomes" id="UP001139516">
    <property type="component" value="Unassembled WGS sequence"/>
</dbReference>
<feature type="transmembrane region" description="Helical" evidence="1">
    <location>
        <begin position="164"/>
        <end position="187"/>
    </location>
</feature>
<evidence type="ECO:0000313" key="2">
    <source>
        <dbReference type="EMBL" id="MCK8784548.1"/>
    </source>
</evidence>
<name>A0A9X1Y6N0_9PROT</name>
<dbReference type="Pfam" id="PF16357">
    <property type="entry name" value="PepSY_TM_like_2"/>
    <property type="match status" value="1"/>
</dbReference>
<comment type="caution">
    <text evidence="2">The sequence shown here is derived from an EMBL/GenBank/DDBJ whole genome shotgun (WGS) entry which is preliminary data.</text>
</comment>
<dbReference type="InterPro" id="IPR032307">
    <property type="entry name" value="PepSY_TM-like_2"/>
</dbReference>
<gene>
    <name evidence="2" type="ORF">M0638_09160</name>
</gene>
<keyword evidence="1" id="KW-0472">Membrane</keyword>
<feature type="transmembrane region" description="Helical" evidence="1">
    <location>
        <begin position="27"/>
        <end position="49"/>
    </location>
</feature>
<feature type="transmembrane region" description="Helical" evidence="1">
    <location>
        <begin position="193"/>
        <end position="213"/>
    </location>
</feature>
<dbReference type="PANTHER" id="PTHR40115:SF1">
    <property type="entry name" value="INNER MEMBRANE PROTEIN WITH PEPSY TM HELIX"/>
    <property type="match status" value="1"/>
</dbReference>
<evidence type="ECO:0000256" key="1">
    <source>
        <dbReference type="SAM" id="Phobius"/>
    </source>
</evidence>
<evidence type="ECO:0000313" key="3">
    <source>
        <dbReference type="Proteomes" id="UP001139516"/>
    </source>
</evidence>
<accession>A0A9X1Y6N0</accession>
<keyword evidence="3" id="KW-1185">Reference proteome</keyword>
<proteinExistence type="predicted"/>
<dbReference type="PANTHER" id="PTHR40115">
    <property type="entry name" value="INNER MEMBRANE PROTEIN WITH PEPSY TM HELIX"/>
    <property type="match status" value="1"/>
</dbReference>
<dbReference type="EMBL" id="JALPRX010000034">
    <property type="protein sequence ID" value="MCK8784548.1"/>
    <property type="molecule type" value="Genomic_DNA"/>
</dbReference>
<protein>
    <submittedName>
        <fullName evidence="2">PepSY-associated TM helix domain-containing protein</fullName>
    </submittedName>
</protein>
<dbReference type="RefSeq" id="WP_248666673.1">
    <property type="nucleotide sequence ID" value="NZ_JALPRX010000034.1"/>
</dbReference>
<sequence>MSGAAARARAAPGTGSRAFWLRHLHRWHWISSAICLIGMLLFAATGITLNHAADIPATPRTTTREATLPAPLLAALAEGRADGRAVVPEPVRRWIGREFGASADREAEWSRDEVYVPLPRPGGDAFLTIDRGSGAVQYEETTRGWIAWLNDLHKGRNTGAAWSWFIDAFAVACLVFCVTGLFLLHLHAGARPLTWPLVGLGLALPLLLVILSIH</sequence>
<organism evidence="2 3">
    <name type="scientific">Roseomonas acroporae</name>
    <dbReference type="NCBI Taxonomy" id="2937791"/>
    <lineage>
        <taxon>Bacteria</taxon>
        <taxon>Pseudomonadati</taxon>
        <taxon>Pseudomonadota</taxon>
        <taxon>Alphaproteobacteria</taxon>
        <taxon>Acetobacterales</taxon>
        <taxon>Roseomonadaceae</taxon>
        <taxon>Roseomonas</taxon>
    </lineage>
</organism>
<keyword evidence="1" id="KW-1133">Transmembrane helix</keyword>
<dbReference type="AlphaFoldDB" id="A0A9X1Y6N0"/>